<organism evidence="1">
    <name type="scientific">Arundo donax</name>
    <name type="common">Giant reed</name>
    <name type="synonym">Donax arundinaceus</name>
    <dbReference type="NCBI Taxonomy" id="35708"/>
    <lineage>
        <taxon>Eukaryota</taxon>
        <taxon>Viridiplantae</taxon>
        <taxon>Streptophyta</taxon>
        <taxon>Embryophyta</taxon>
        <taxon>Tracheophyta</taxon>
        <taxon>Spermatophyta</taxon>
        <taxon>Magnoliopsida</taxon>
        <taxon>Liliopsida</taxon>
        <taxon>Poales</taxon>
        <taxon>Poaceae</taxon>
        <taxon>PACMAD clade</taxon>
        <taxon>Arundinoideae</taxon>
        <taxon>Arundineae</taxon>
        <taxon>Arundo</taxon>
    </lineage>
</organism>
<dbReference type="AlphaFoldDB" id="A0A0A9EGX9"/>
<sequence length="58" mass="6248">MQASATRGHSISSWPNCLLATADLILNTTSSLFLTSMFSEPFSTRSSKISIVLLMALV</sequence>
<reference evidence="1" key="2">
    <citation type="journal article" date="2015" name="Data Brief">
        <title>Shoot transcriptome of the giant reed, Arundo donax.</title>
        <authorList>
            <person name="Barrero R.A."/>
            <person name="Guerrero F.D."/>
            <person name="Moolhuijzen P."/>
            <person name="Goolsby J.A."/>
            <person name="Tidwell J."/>
            <person name="Bellgard S.E."/>
            <person name="Bellgard M.I."/>
        </authorList>
    </citation>
    <scope>NUCLEOTIDE SEQUENCE</scope>
    <source>
        <tissue evidence="1">Shoot tissue taken approximately 20 cm above the soil surface</tissue>
    </source>
</reference>
<proteinExistence type="predicted"/>
<evidence type="ECO:0000313" key="1">
    <source>
        <dbReference type="EMBL" id="JAD99999.1"/>
    </source>
</evidence>
<name>A0A0A9EGX9_ARUDO</name>
<dbReference type="EMBL" id="GBRH01197896">
    <property type="protein sequence ID" value="JAD99999.1"/>
    <property type="molecule type" value="Transcribed_RNA"/>
</dbReference>
<protein>
    <submittedName>
        <fullName evidence="1">Chaperonin containing t-complex protein 1, theta subunit, tcpq, putative</fullName>
    </submittedName>
</protein>
<accession>A0A0A9EGX9</accession>
<reference evidence="1" key="1">
    <citation type="submission" date="2014-09" db="EMBL/GenBank/DDBJ databases">
        <authorList>
            <person name="Magalhaes I.L.F."/>
            <person name="Oliveira U."/>
            <person name="Santos F.R."/>
            <person name="Vidigal T.H.D.A."/>
            <person name="Brescovit A.D."/>
            <person name="Santos A.J."/>
        </authorList>
    </citation>
    <scope>NUCLEOTIDE SEQUENCE</scope>
    <source>
        <tissue evidence="1">Shoot tissue taken approximately 20 cm above the soil surface</tissue>
    </source>
</reference>